<protein>
    <recommendedName>
        <fullName evidence="3">SHS2 domain-containing protein</fullName>
    </recommendedName>
</protein>
<sequence length="365" mass="38868">MSSVFGERLRAAFAPPRYIAPSFSGIDLSTSGVKAVRLVPGAYGLTLARYTETRLSAGAFTDGEIVDRRETVAALAVAARDAGIFAANAALPESKSYLFETAVQGSRKVEWRTAVEQHLDELVPLPPPETSFDLVSVGQDAQGNTLVAGVGFARRIVDETLSVFDEADIGVCALEDEPFAVARALIPAGDPSTVLIIDVGKTTTKVAIVAGRIPRFATTIGIGGHALTLAVQKHFGVTEAEARKIKAEHGIVPAPGNEDYLAAMLLTVSAIRDEISRRFEYWQEKAALSGMHEPVSRAILAGGNASVRGLPEYLEGSLRVPVAAGDVFTNLASRDTWIPRLDYTESLAYATAIGLALRDDAQRYA</sequence>
<reference evidence="1 2" key="1">
    <citation type="journal article" date="2016" name="Nat. Commun.">
        <title>Thousands of microbial genomes shed light on interconnected biogeochemical processes in an aquifer system.</title>
        <authorList>
            <person name="Anantharaman K."/>
            <person name="Brown C.T."/>
            <person name="Hug L.A."/>
            <person name="Sharon I."/>
            <person name="Castelle C.J."/>
            <person name="Probst A.J."/>
            <person name="Thomas B.C."/>
            <person name="Singh A."/>
            <person name="Wilkins M.J."/>
            <person name="Karaoz U."/>
            <person name="Brodie E.L."/>
            <person name="Williams K.H."/>
            <person name="Hubbard S.S."/>
            <person name="Banfield J.F."/>
        </authorList>
    </citation>
    <scope>NUCLEOTIDE SEQUENCE [LARGE SCALE GENOMIC DNA]</scope>
</reference>
<gene>
    <name evidence="1" type="ORF">A3J11_01195</name>
</gene>
<dbReference type="Gene3D" id="3.30.420.40">
    <property type="match status" value="2"/>
</dbReference>
<dbReference type="Proteomes" id="UP000178919">
    <property type="component" value="Unassembled WGS sequence"/>
</dbReference>
<evidence type="ECO:0008006" key="3">
    <source>
        <dbReference type="Google" id="ProtNLM"/>
    </source>
</evidence>
<proteinExistence type="predicted"/>
<dbReference type="AlphaFoldDB" id="A0A1F6F2I1"/>
<dbReference type="EMBL" id="MFMJ01000003">
    <property type="protein sequence ID" value="OGG80073.1"/>
    <property type="molecule type" value="Genomic_DNA"/>
</dbReference>
<dbReference type="CDD" id="cd24049">
    <property type="entry name" value="ASKHA_NBD_PilM"/>
    <property type="match status" value="1"/>
</dbReference>
<dbReference type="InterPro" id="IPR043129">
    <property type="entry name" value="ATPase_NBD"/>
</dbReference>
<evidence type="ECO:0000313" key="1">
    <source>
        <dbReference type="EMBL" id="OGG80073.1"/>
    </source>
</evidence>
<organism evidence="1 2">
    <name type="scientific">Candidatus Kaiserbacteria bacterium RIFCSPLOWO2_02_FULL_55_12</name>
    <dbReference type="NCBI Taxonomy" id="1798522"/>
    <lineage>
        <taxon>Bacteria</taxon>
        <taxon>Candidatus Kaiseribacteriota</taxon>
    </lineage>
</organism>
<name>A0A1F6F2I1_9BACT</name>
<dbReference type="Gene3D" id="3.30.1490.300">
    <property type="match status" value="1"/>
</dbReference>
<dbReference type="InterPro" id="IPR050696">
    <property type="entry name" value="FtsA/MreB"/>
</dbReference>
<accession>A0A1F6F2I1</accession>
<dbReference type="SUPFAM" id="SSF53067">
    <property type="entry name" value="Actin-like ATPase domain"/>
    <property type="match status" value="1"/>
</dbReference>
<dbReference type="Pfam" id="PF11104">
    <property type="entry name" value="PilM_2"/>
    <property type="match status" value="1"/>
</dbReference>
<evidence type="ECO:0000313" key="2">
    <source>
        <dbReference type="Proteomes" id="UP000178919"/>
    </source>
</evidence>
<dbReference type="InterPro" id="IPR005883">
    <property type="entry name" value="PilM"/>
</dbReference>
<comment type="caution">
    <text evidence="1">The sequence shown here is derived from an EMBL/GenBank/DDBJ whole genome shotgun (WGS) entry which is preliminary data.</text>
</comment>
<dbReference type="PANTHER" id="PTHR32432">
    <property type="entry name" value="CELL DIVISION PROTEIN FTSA-RELATED"/>
    <property type="match status" value="1"/>
</dbReference>
<dbReference type="PANTHER" id="PTHR32432:SF3">
    <property type="entry name" value="ETHANOLAMINE UTILIZATION PROTEIN EUTJ"/>
    <property type="match status" value="1"/>
</dbReference>